<gene>
    <name evidence="1" type="ORF">PV328_012151</name>
</gene>
<accession>A0AA39KPR8</accession>
<dbReference type="AlphaFoldDB" id="A0AA39KPR8"/>
<name>A0AA39KPR8_9HYME</name>
<protein>
    <submittedName>
        <fullName evidence="1">Uncharacterized protein</fullName>
    </submittedName>
</protein>
<dbReference type="Proteomes" id="UP001168990">
    <property type="component" value="Unassembled WGS sequence"/>
</dbReference>
<proteinExistence type="predicted"/>
<dbReference type="EMBL" id="JAQQBS010000609">
    <property type="protein sequence ID" value="KAK0169360.1"/>
    <property type="molecule type" value="Genomic_DNA"/>
</dbReference>
<evidence type="ECO:0000313" key="1">
    <source>
        <dbReference type="EMBL" id="KAK0169360.1"/>
    </source>
</evidence>
<keyword evidence="2" id="KW-1185">Reference proteome</keyword>
<reference evidence="1" key="2">
    <citation type="submission" date="2023-03" db="EMBL/GenBank/DDBJ databases">
        <authorList>
            <person name="Inwood S.N."/>
            <person name="Skelly J.G."/>
            <person name="Guhlin J."/>
            <person name="Harrop T.W.R."/>
            <person name="Goldson S.G."/>
            <person name="Dearden P.K."/>
        </authorList>
    </citation>
    <scope>NUCLEOTIDE SEQUENCE</scope>
    <source>
        <strain evidence="1">Irish</strain>
        <tissue evidence="1">Whole body</tissue>
    </source>
</reference>
<reference evidence="1" key="1">
    <citation type="journal article" date="2023" name="bioRxiv">
        <title>Scaffold-level genome assemblies of two parasitoid biocontrol wasps reveal the parthenogenesis mechanism and an associated novel virus.</title>
        <authorList>
            <person name="Inwood S."/>
            <person name="Skelly J."/>
            <person name="Guhlin J."/>
            <person name="Harrop T."/>
            <person name="Goldson S."/>
            <person name="Dearden P."/>
        </authorList>
    </citation>
    <scope>NUCLEOTIDE SEQUENCE</scope>
    <source>
        <strain evidence="1">Irish</strain>
        <tissue evidence="1">Whole body</tissue>
    </source>
</reference>
<sequence length="108" mass="12530">MEQMKAHKVDEIRESCINKMENLKKSYKKPKTLTINDMLSKKPWIKPLSLAGNSVSLSLISNDSLTLPPCKKMKLALTQAKINYFEDAIINRQLKREEKASYNEREIF</sequence>
<organism evidence="1 2">
    <name type="scientific">Microctonus aethiopoides</name>
    <dbReference type="NCBI Taxonomy" id="144406"/>
    <lineage>
        <taxon>Eukaryota</taxon>
        <taxon>Metazoa</taxon>
        <taxon>Ecdysozoa</taxon>
        <taxon>Arthropoda</taxon>
        <taxon>Hexapoda</taxon>
        <taxon>Insecta</taxon>
        <taxon>Pterygota</taxon>
        <taxon>Neoptera</taxon>
        <taxon>Endopterygota</taxon>
        <taxon>Hymenoptera</taxon>
        <taxon>Apocrita</taxon>
        <taxon>Ichneumonoidea</taxon>
        <taxon>Braconidae</taxon>
        <taxon>Euphorinae</taxon>
        <taxon>Microctonus</taxon>
    </lineage>
</organism>
<comment type="caution">
    <text evidence="1">The sequence shown here is derived from an EMBL/GenBank/DDBJ whole genome shotgun (WGS) entry which is preliminary data.</text>
</comment>
<evidence type="ECO:0000313" key="2">
    <source>
        <dbReference type="Proteomes" id="UP001168990"/>
    </source>
</evidence>